<keyword evidence="3" id="KW-1185">Reference proteome</keyword>
<protein>
    <submittedName>
        <fullName evidence="2">Uncharacterized protein</fullName>
    </submittedName>
</protein>
<evidence type="ECO:0000313" key="3">
    <source>
        <dbReference type="Proteomes" id="UP000558488"/>
    </source>
</evidence>
<dbReference type="Proteomes" id="UP000558488">
    <property type="component" value="Unassembled WGS sequence"/>
</dbReference>
<reference evidence="2 3" key="1">
    <citation type="journal article" date="2020" name="Nature">
        <title>Six reference-quality genomes reveal evolution of bat adaptations.</title>
        <authorList>
            <person name="Jebb D."/>
            <person name="Huang Z."/>
            <person name="Pippel M."/>
            <person name="Hughes G.M."/>
            <person name="Lavrichenko K."/>
            <person name="Devanna P."/>
            <person name="Winkler S."/>
            <person name="Jermiin L.S."/>
            <person name="Skirmuntt E.C."/>
            <person name="Katzourakis A."/>
            <person name="Burkitt-Gray L."/>
            <person name="Ray D.A."/>
            <person name="Sullivan K.A.M."/>
            <person name="Roscito J.G."/>
            <person name="Kirilenko B.M."/>
            <person name="Davalos L.M."/>
            <person name="Corthals A.P."/>
            <person name="Power M.L."/>
            <person name="Jones G."/>
            <person name="Ransome R.D."/>
            <person name="Dechmann D.K.N."/>
            <person name="Locatelli A.G."/>
            <person name="Puechmaille S.J."/>
            <person name="Fedrigo O."/>
            <person name="Jarvis E.D."/>
            <person name="Hiller M."/>
            <person name="Vernes S.C."/>
            <person name="Myers E.W."/>
            <person name="Teeling E.C."/>
        </authorList>
    </citation>
    <scope>NUCLEOTIDE SEQUENCE [LARGE SCALE GENOMIC DNA]</scope>
    <source>
        <strain evidence="2">MPipKuh1</strain>
        <tissue evidence="2">Flight muscle</tissue>
    </source>
</reference>
<feature type="region of interest" description="Disordered" evidence="1">
    <location>
        <begin position="130"/>
        <end position="222"/>
    </location>
</feature>
<comment type="caution">
    <text evidence="2">The sequence shown here is derived from an EMBL/GenBank/DDBJ whole genome shotgun (WGS) entry which is preliminary data.</text>
</comment>
<dbReference type="EMBL" id="JACAGB010000044">
    <property type="protein sequence ID" value="KAF6286832.1"/>
    <property type="molecule type" value="Genomic_DNA"/>
</dbReference>
<evidence type="ECO:0000313" key="2">
    <source>
        <dbReference type="EMBL" id="KAF6286832.1"/>
    </source>
</evidence>
<feature type="compositionally biased region" description="Basic and acidic residues" evidence="1">
    <location>
        <begin position="130"/>
        <end position="141"/>
    </location>
</feature>
<proteinExistence type="predicted"/>
<sequence length="239" mass="25202">MAVPPGTPSRAQAVLWAGPRGFPGESVAERGKRKVQVPVTAWWSGPRLCPSRTQPCAPETQAPHAGAHSDPQSAPCKRAQIPVNTHHSLAQPRPCSHSRPGSRAWLVIEGPGGGLPGEGVFEHPHGHRLADPCGGRTRDPGIHIPTSQLRRRRWERERPASGAGPGSLGPGSAWNQDPCRPNDHQGALLAHGAPRRWPTGPEAGCSRLGAPRGDARGGWTPRRSGEGTAALLVHLAIAA</sequence>
<organism evidence="2 3">
    <name type="scientific">Pipistrellus kuhlii</name>
    <name type="common">Kuhl's pipistrelle</name>
    <dbReference type="NCBI Taxonomy" id="59472"/>
    <lineage>
        <taxon>Eukaryota</taxon>
        <taxon>Metazoa</taxon>
        <taxon>Chordata</taxon>
        <taxon>Craniata</taxon>
        <taxon>Vertebrata</taxon>
        <taxon>Euteleostomi</taxon>
        <taxon>Mammalia</taxon>
        <taxon>Eutheria</taxon>
        <taxon>Laurasiatheria</taxon>
        <taxon>Chiroptera</taxon>
        <taxon>Yangochiroptera</taxon>
        <taxon>Vespertilionidae</taxon>
        <taxon>Pipistrellus</taxon>
    </lineage>
</organism>
<dbReference type="AlphaFoldDB" id="A0A7J7SEK1"/>
<gene>
    <name evidence="2" type="ORF">mPipKuh1_010007</name>
</gene>
<name>A0A7J7SEK1_PIPKU</name>
<feature type="region of interest" description="Disordered" evidence="1">
    <location>
        <begin position="53"/>
        <end position="76"/>
    </location>
</feature>
<accession>A0A7J7SEK1</accession>
<evidence type="ECO:0000256" key="1">
    <source>
        <dbReference type="SAM" id="MobiDB-lite"/>
    </source>
</evidence>